<evidence type="ECO:0000256" key="2">
    <source>
        <dbReference type="ARBA" id="ARBA00022692"/>
    </source>
</evidence>
<dbReference type="GO" id="GO:0016020">
    <property type="term" value="C:membrane"/>
    <property type="evidence" value="ECO:0007669"/>
    <property type="project" value="UniProtKB-SubCell"/>
</dbReference>
<feature type="transmembrane region" description="Helical" evidence="7">
    <location>
        <begin position="135"/>
        <end position="156"/>
    </location>
</feature>
<feature type="transmembrane region" description="Helical" evidence="7">
    <location>
        <begin position="23"/>
        <end position="45"/>
    </location>
</feature>
<name>S3D7J4_OPHP1</name>
<feature type="compositionally biased region" description="Polar residues" evidence="6">
    <location>
        <begin position="382"/>
        <end position="399"/>
    </location>
</feature>
<feature type="compositionally biased region" description="Basic and acidic residues" evidence="6">
    <location>
        <begin position="320"/>
        <end position="332"/>
    </location>
</feature>
<evidence type="ECO:0000256" key="7">
    <source>
        <dbReference type="SAM" id="Phobius"/>
    </source>
</evidence>
<feature type="transmembrane region" description="Helical" evidence="7">
    <location>
        <begin position="254"/>
        <end position="278"/>
    </location>
</feature>
<reference evidence="9 10" key="1">
    <citation type="journal article" date="2013" name="BMC Genomics">
        <title>The genome and transcriptome of the pine saprophyte Ophiostoma piceae, and a comparison with the bark beetle-associated pine pathogen Grosmannia clavigera.</title>
        <authorList>
            <person name="Haridas S."/>
            <person name="Wang Y."/>
            <person name="Lim L."/>
            <person name="Massoumi Alamouti S."/>
            <person name="Jackman S."/>
            <person name="Docking R."/>
            <person name="Robertson G."/>
            <person name="Birol I."/>
            <person name="Bohlmann J."/>
            <person name="Breuil C."/>
        </authorList>
    </citation>
    <scope>NUCLEOTIDE SEQUENCE [LARGE SCALE GENOMIC DNA]</scope>
    <source>
        <strain evidence="9 10">UAMH 11346</strain>
    </source>
</reference>
<dbReference type="STRING" id="1262450.S3D7J4"/>
<evidence type="ECO:0000313" key="10">
    <source>
        <dbReference type="Proteomes" id="UP000016923"/>
    </source>
</evidence>
<feature type="transmembrane region" description="Helical" evidence="7">
    <location>
        <begin position="92"/>
        <end position="114"/>
    </location>
</feature>
<evidence type="ECO:0000256" key="6">
    <source>
        <dbReference type="SAM" id="MobiDB-lite"/>
    </source>
</evidence>
<feature type="compositionally biased region" description="Polar residues" evidence="6">
    <location>
        <begin position="294"/>
        <end position="306"/>
    </location>
</feature>
<keyword evidence="10" id="KW-1185">Reference proteome</keyword>
<feature type="domain" description="Rhodopsin" evidence="8">
    <location>
        <begin position="41"/>
        <end position="279"/>
    </location>
</feature>
<keyword evidence="2 7" id="KW-0812">Transmembrane</keyword>
<comment type="similarity">
    <text evidence="5">Belongs to the SAT4 family.</text>
</comment>
<feature type="region of interest" description="Disordered" evidence="6">
    <location>
        <begin position="374"/>
        <end position="399"/>
    </location>
</feature>
<evidence type="ECO:0000259" key="8">
    <source>
        <dbReference type="Pfam" id="PF20684"/>
    </source>
</evidence>
<keyword evidence="3 7" id="KW-1133">Transmembrane helix</keyword>
<dbReference type="Proteomes" id="UP000016923">
    <property type="component" value="Unassembled WGS sequence"/>
</dbReference>
<dbReference type="OMA" id="FRLTEGW"/>
<dbReference type="Pfam" id="PF20684">
    <property type="entry name" value="Fung_rhodopsin"/>
    <property type="match status" value="1"/>
</dbReference>
<evidence type="ECO:0000256" key="4">
    <source>
        <dbReference type="ARBA" id="ARBA00023136"/>
    </source>
</evidence>
<dbReference type="PANTHER" id="PTHR33048">
    <property type="entry name" value="PTH11-LIKE INTEGRAL MEMBRANE PROTEIN (AFU_ORTHOLOGUE AFUA_5G11245)"/>
    <property type="match status" value="1"/>
</dbReference>
<evidence type="ECO:0000256" key="1">
    <source>
        <dbReference type="ARBA" id="ARBA00004141"/>
    </source>
</evidence>
<dbReference type="AlphaFoldDB" id="S3D7J4"/>
<dbReference type="OrthoDB" id="5417887at2759"/>
<dbReference type="eggNOG" id="ENOG502SP0C">
    <property type="taxonomic scope" value="Eukaryota"/>
</dbReference>
<gene>
    <name evidence="9" type="ORF">F503_07161</name>
</gene>
<protein>
    <submittedName>
        <fullName evidence="9">Integral membrane protein</fullName>
    </submittedName>
</protein>
<accession>S3D7J4</accession>
<dbReference type="HOGENOM" id="CLU_028200_3_0_1"/>
<keyword evidence="4 7" id="KW-0472">Membrane</keyword>
<dbReference type="InterPro" id="IPR049326">
    <property type="entry name" value="Rhodopsin_dom_fungi"/>
</dbReference>
<feature type="region of interest" description="Disordered" evidence="6">
    <location>
        <begin position="294"/>
        <end position="345"/>
    </location>
</feature>
<feature type="transmembrane region" description="Helical" evidence="7">
    <location>
        <begin position="181"/>
        <end position="204"/>
    </location>
</feature>
<evidence type="ECO:0000256" key="3">
    <source>
        <dbReference type="ARBA" id="ARBA00022989"/>
    </source>
</evidence>
<dbReference type="VEuPathDB" id="FungiDB:F503_07161"/>
<dbReference type="InterPro" id="IPR052337">
    <property type="entry name" value="SAT4-like"/>
</dbReference>
<comment type="subcellular location">
    <subcellularLocation>
        <location evidence="1">Membrane</location>
        <topology evidence="1">Multi-pass membrane protein</topology>
    </subcellularLocation>
</comment>
<evidence type="ECO:0000256" key="5">
    <source>
        <dbReference type="ARBA" id="ARBA00038359"/>
    </source>
</evidence>
<feature type="transmembrane region" description="Helical" evidence="7">
    <location>
        <begin position="57"/>
        <end position="80"/>
    </location>
</feature>
<sequence length="399" mass="44139">MAHRSPYAGYDPNNLPHDDKRELILLSIWILAGLSAAFLIARIVCKLTAHRHLWWDDYIMIISWMTYILSNSLISCSVAHGEGLHVWDVDPANFAAINFLGRLSGSLAILSAVWSKTSFAVTLVRLISTPRSRMLLFFVIGSMNLFMTLNIIFLWVRCMPIRKLWNPDVPGTCWHPKVYPIYGIFAAGYSSLMDIVLALFPWKIVWRLQMERREKFGVAIAMSLGLVAGATGIVKTTLIPTLGLPDFSYASVPLIIWGAAEAGVTIMAASLPVLRVLLRDVSLRSRRHYRVSTSAGDFHGSQASRGSKTKSQDSKQMAAADRDNGGNRDSRNVGHNGNEELGMMPITTTAVEGGIRFPPKVWKSEMHRGMECVPDDERALRISSNPGSLSDQPGVGSSR</sequence>
<evidence type="ECO:0000313" key="9">
    <source>
        <dbReference type="EMBL" id="EPE09385.1"/>
    </source>
</evidence>
<dbReference type="EMBL" id="KE148147">
    <property type="protein sequence ID" value="EPE09385.1"/>
    <property type="molecule type" value="Genomic_DNA"/>
</dbReference>
<dbReference type="PANTHER" id="PTHR33048:SF42">
    <property type="entry name" value="INTEGRAL MEMBRANE PROTEIN"/>
    <property type="match status" value="1"/>
</dbReference>
<organism evidence="9 10">
    <name type="scientific">Ophiostoma piceae (strain UAMH 11346)</name>
    <name type="common">Sap stain fungus</name>
    <dbReference type="NCBI Taxonomy" id="1262450"/>
    <lineage>
        <taxon>Eukaryota</taxon>
        <taxon>Fungi</taxon>
        <taxon>Dikarya</taxon>
        <taxon>Ascomycota</taxon>
        <taxon>Pezizomycotina</taxon>
        <taxon>Sordariomycetes</taxon>
        <taxon>Sordariomycetidae</taxon>
        <taxon>Ophiostomatales</taxon>
        <taxon>Ophiostomataceae</taxon>
        <taxon>Ophiostoma</taxon>
    </lineage>
</organism>
<feature type="transmembrane region" description="Helical" evidence="7">
    <location>
        <begin position="216"/>
        <end position="234"/>
    </location>
</feature>
<proteinExistence type="inferred from homology"/>